<reference evidence="2" key="1">
    <citation type="submission" date="2020-09" db="EMBL/GenBank/DDBJ databases">
        <title>Pelagicoccus enzymogenes sp. nov. with an EPS production, isolated from marine sediment.</title>
        <authorList>
            <person name="Feng X."/>
        </authorList>
    </citation>
    <scope>NUCLEOTIDE SEQUENCE</scope>
    <source>
        <strain evidence="2">NFK12</strain>
    </source>
</reference>
<feature type="transmembrane region" description="Helical" evidence="1">
    <location>
        <begin position="14"/>
        <end position="35"/>
    </location>
</feature>
<dbReference type="EMBL" id="JACYFG010000030">
    <property type="protein sequence ID" value="MBD5779991.1"/>
    <property type="molecule type" value="Genomic_DNA"/>
</dbReference>
<keyword evidence="1" id="KW-0472">Membrane</keyword>
<keyword evidence="1" id="KW-0812">Transmembrane</keyword>
<evidence type="ECO:0000313" key="2">
    <source>
        <dbReference type="EMBL" id="MBD5779991.1"/>
    </source>
</evidence>
<gene>
    <name evidence="2" type="ORF">IEN85_10870</name>
</gene>
<dbReference type="AlphaFoldDB" id="A0A927FA32"/>
<feature type="transmembrane region" description="Helical" evidence="1">
    <location>
        <begin position="41"/>
        <end position="71"/>
    </location>
</feature>
<accession>A0A927FA32</accession>
<evidence type="ECO:0000256" key="1">
    <source>
        <dbReference type="SAM" id="Phobius"/>
    </source>
</evidence>
<organism evidence="2 3">
    <name type="scientific">Pelagicoccus enzymogenes</name>
    <dbReference type="NCBI Taxonomy" id="2773457"/>
    <lineage>
        <taxon>Bacteria</taxon>
        <taxon>Pseudomonadati</taxon>
        <taxon>Verrucomicrobiota</taxon>
        <taxon>Opitutia</taxon>
        <taxon>Puniceicoccales</taxon>
        <taxon>Pelagicoccaceae</taxon>
        <taxon>Pelagicoccus</taxon>
    </lineage>
</organism>
<sequence>MEIKGKALNRIDRVLLMLGVLMGLALFGVLVPPFFRDPDPLLASLFFLPLFTLSLGMAYVGVLSQFCWVSVSGEKVIYKGMIKESEYEWNEIEKTEFPVHLGTTTPHALFHLKTGKKKYVPCGDPEIRKLLSTHVIEKMINDNLAEQDGAANGR</sequence>
<comment type="caution">
    <text evidence="2">The sequence shown here is derived from an EMBL/GenBank/DDBJ whole genome shotgun (WGS) entry which is preliminary data.</text>
</comment>
<name>A0A927FA32_9BACT</name>
<dbReference type="Proteomes" id="UP000622317">
    <property type="component" value="Unassembled WGS sequence"/>
</dbReference>
<dbReference type="RefSeq" id="WP_191617111.1">
    <property type="nucleotide sequence ID" value="NZ_JACYFG010000030.1"/>
</dbReference>
<proteinExistence type="predicted"/>
<keyword evidence="3" id="KW-1185">Reference proteome</keyword>
<evidence type="ECO:0000313" key="3">
    <source>
        <dbReference type="Proteomes" id="UP000622317"/>
    </source>
</evidence>
<protein>
    <recommendedName>
        <fullName evidence="4">PH domain-containing protein</fullName>
    </recommendedName>
</protein>
<evidence type="ECO:0008006" key="4">
    <source>
        <dbReference type="Google" id="ProtNLM"/>
    </source>
</evidence>
<keyword evidence="1" id="KW-1133">Transmembrane helix</keyword>